<sequence length="392" mass="42957">MSHKPLSDVFVIDASQGIAGPAAGAMLADFGAKVISLEPPKGKTARGYAGGAALANISRNKQSIAVDLKTEEGQAVLEELVADADVFLHNNRPGVSESLGCGYDKLSEINPELVYCSITGYGETGPYKDRPTVDPLAQAMSGIMEMTGEPDRKPSRVGVSVSDMGTAVYAAFGVLTGLRTAEQTGEGQKIETSLFDTAAAFMGVWYSHYSKFGEVPHRQGHSWEPYAPAGIFETSTGQIYLATPFQYLWERVCEAVEREDWLSDPRFKSEDARRENREELIAVMDEEFSKYNREELLDRLLEAGVPASEVHTVPEATEDEHLHQRGTIQQTEDHEGDDVLALSTPVMMSGEPPQINQRPPRLGEHSKEILQEVGFDPEVIDNLIDEDVVIVE</sequence>
<evidence type="ECO:0000313" key="2">
    <source>
        <dbReference type="EMBL" id="MFA1612484.1"/>
    </source>
</evidence>
<reference evidence="2 3" key="1">
    <citation type="submission" date="2024-08" db="EMBL/GenBank/DDBJ databases">
        <title>Halobellus sp. MBLA0158 whole genome sequence.</title>
        <authorList>
            <person name="Hwang C.Y."/>
            <person name="Cho E.-S."/>
            <person name="Seo M.-J."/>
        </authorList>
    </citation>
    <scope>NUCLEOTIDE SEQUENCE [LARGE SCALE GENOMIC DNA]</scope>
    <source>
        <strain evidence="2 3">MBLA0158</strain>
    </source>
</reference>
<protein>
    <submittedName>
        <fullName evidence="2">CaiB/BaiF CoA transferase family protein</fullName>
    </submittedName>
</protein>
<gene>
    <name evidence="2" type="ORF">OS889_15940</name>
</gene>
<dbReference type="InterPro" id="IPR023606">
    <property type="entry name" value="CoA-Trfase_III_dom_1_sf"/>
</dbReference>
<dbReference type="AlphaFoldDB" id="A0ABD5MIP5"/>
<dbReference type="Pfam" id="PF02515">
    <property type="entry name" value="CoA_transf_3"/>
    <property type="match status" value="1"/>
</dbReference>
<dbReference type="EMBL" id="JBGNYA010000002">
    <property type="protein sequence ID" value="MFA1612484.1"/>
    <property type="molecule type" value="Genomic_DNA"/>
</dbReference>
<dbReference type="GO" id="GO:0016740">
    <property type="term" value="F:transferase activity"/>
    <property type="evidence" value="ECO:0007669"/>
    <property type="project" value="UniProtKB-KW"/>
</dbReference>
<dbReference type="SUPFAM" id="SSF89796">
    <property type="entry name" value="CoA-transferase family III (CaiB/BaiF)"/>
    <property type="match status" value="1"/>
</dbReference>
<name>A0ABD5MIP5_9EURY</name>
<dbReference type="RefSeq" id="WP_372391710.1">
    <property type="nucleotide sequence ID" value="NZ_JBGNYA010000002.1"/>
</dbReference>
<keyword evidence="3" id="KW-1185">Reference proteome</keyword>
<dbReference type="InterPro" id="IPR050483">
    <property type="entry name" value="CoA-transferase_III_domain"/>
</dbReference>
<comment type="caution">
    <text evidence="2">The sequence shown here is derived from an EMBL/GenBank/DDBJ whole genome shotgun (WGS) entry which is preliminary data.</text>
</comment>
<dbReference type="InterPro" id="IPR044855">
    <property type="entry name" value="CoA-Trfase_III_dom3_sf"/>
</dbReference>
<accession>A0ABD5MIP5</accession>
<keyword evidence="1 2" id="KW-0808">Transferase</keyword>
<evidence type="ECO:0000313" key="3">
    <source>
        <dbReference type="Proteomes" id="UP001570511"/>
    </source>
</evidence>
<organism evidence="2 3">
    <name type="scientific">Halobellus rubicundus</name>
    <dbReference type="NCBI Taxonomy" id="2996466"/>
    <lineage>
        <taxon>Archaea</taxon>
        <taxon>Methanobacteriati</taxon>
        <taxon>Methanobacteriota</taxon>
        <taxon>Stenosarchaea group</taxon>
        <taxon>Halobacteria</taxon>
        <taxon>Halobacteriales</taxon>
        <taxon>Haloferacaceae</taxon>
        <taxon>Halobellus</taxon>
    </lineage>
</organism>
<dbReference type="Gene3D" id="3.30.1540.10">
    <property type="entry name" value="formyl-coa transferase, domain 3"/>
    <property type="match status" value="1"/>
</dbReference>
<proteinExistence type="predicted"/>
<dbReference type="InterPro" id="IPR003673">
    <property type="entry name" value="CoA-Trfase_fam_III"/>
</dbReference>
<dbReference type="PANTHER" id="PTHR48207">
    <property type="entry name" value="SUCCINATE--HYDROXYMETHYLGLUTARATE COA-TRANSFERASE"/>
    <property type="match status" value="1"/>
</dbReference>
<evidence type="ECO:0000256" key="1">
    <source>
        <dbReference type="ARBA" id="ARBA00022679"/>
    </source>
</evidence>
<dbReference type="Proteomes" id="UP001570511">
    <property type="component" value="Unassembled WGS sequence"/>
</dbReference>
<dbReference type="PANTHER" id="PTHR48207:SF3">
    <property type="entry name" value="SUCCINATE--HYDROXYMETHYLGLUTARATE COA-TRANSFERASE"/>
    <property type="match status" value="1"/>
</dbReference>
<dbReference type="Gene3D" id="3.40.50.10540">
    <property type="entry name" value="Crotonobetainyl-coa:carnitine coa-transferase, domain 1"/>
    <property type="match status" value="1"/>
</dbReference>